<evidence type="ECO:0000313" key="3">
    <source>
        <dbReference type="EnsemblFungi" id="EJT71185"/>
    </source>
</evidence>
<dbReference type="STRING" id="644352.J3PAB9"/>
<feature type="compositionally biased region" description="Acidic residues" evidence="1">
    <location>
        <begin position="168"/>
        <end position="182"/>
    </location>
</feature>
<dbReference type="EMBL" id="GL385400">
    <property type="protein sequence ID" value="EJT71185.1"/>
    <property type="molecule type" value="Genomic_DNA"/>
</dbReference>
<evidence type="ECO:0000313" key="2">
    <source>
        <dbReference type="EMBL" id="EJT71185.1"/>
    </source>
</evidence>
<dbReference type="eggNOG" id="ENOG502RJPA">
    <property type="taxonomic scope" value="Eukaryota"/>
</dbReference>
<feature type="region of interest" description="Disordered" evidence="1">
    <location>
        <begin position="88"/>
        <end position="292"/>
    </location>
</feature>
<feature type="compositionally biased region" description="Low complexity" evidence="1">
    <location>
        <begin position="102"/>
        <end position="111"/>
    </location>
</feature>
<reference evidence="4" key="1">
    <citation type="submission" date="2010-07" db="EMBL/GenBank/DDBJ databases">
        <title>The genome sequence of Gaeumannomyces graminis var. tritici strain R3-111a-1.</title>
        <authorList>
            <consortium name="The Broad Institute Genome Sequencing Platform"/>
            <person name="Ma L.-J."/>
            <person name="Dead R."/>
            <person name="Young S."/>
            <person name="Zeng Q."/>
            <person name="Koehrsen M."/>
            <person name="Alvarado L."/>
            <person name="Berlin A."/>
            <person name="Chapman S.B."/>
            <person name="Chen Z."/>
            <person name="Freedman E."/>
            <person name="Gellesch M."/>
            <person name="Goldberg J."/>
            <person name="Griggs A."/>
            <person name="Gujja S."/>
            <person name="Heilman E.R."/>
            <person name="Heiman D."/>
            <person name="Hepburn T."/>
            <person name="Howarth C."/>
            <person name="Jen D."/>
            <person name="Larson L."/>
            <person name="Mehta T."/>
            <person name="Neiman D."/>
            <person name="Pearson M."/>
            <person name="Roberts A."/>
            <person name="Saif S."/>
            <person name="Shea T."/>
            <person name="Shenoy N."/>
            <person name="Sisk P."/>
            <person name="Stolte C."/>
            <person name="Sykes S."/>
            <person name="Walk T."/>
            <person name="White J."/>
            <person name="Yandava C."/>
            <person name="Haas B."/>
            <person name="Nusbaum C."/>
            <person name="Birren B."/>
        </authorList>
    </citation>
    <scope>NUCLEOTIDE SEQUENCE [LARGE SCALE GENOMIC DNA]</scope>
    <source>
        <strain evidence="4">R3-111a-1</strain>
    </source>
</reference>
<keyword evidence="4" id="KW-1185">Reference proteome</keyword>
<dbReference type="RefSeq" id="XP_009226582.1">
    <property type="nucleotide sequence ID" value="XM_009228318.1"/>
</dbReference>
<sequence>MPSPFGIMSNTRSSTNSAHKNASQKTTATMPVLTRPPFDNNQRLLSWPPTQLRLRPTMVGPDDDDSDVPILEREQDFGLYMDEEPLTYFLTPAPDDGDGDGDLAMMDFDAGIGSSPDAADEVRSVSPSSLDGGSIRRGGDKFLPRGGPFRPPTPPRSPPGTPLIADSTTDESDDCDDDDDHEDYIRLGPNHGLPAPPFTLRDFAALKMRKSSRHAAAATNNNRNNNNNNKPSSPASSLRPIPSPPASPLSSSPRGRAPGRFGPGRAGGTVAAAAPHRRLSPRSWRQPSPDVWSIDEEPEREACEQQAAIAAAAAAADKKGGGPGAVDRPAKAKKRVRFVLPVKEE</sequence>
<organism evidence="2">
    <name type="scientific">Gaeumannomyces tritici (strain R3-111a-1)</name>
    <name type="common">Wheat and barley take-all root rot fungus</name>
    <name type="synonym">Gaeumannomyces graminis var. tritici</name>
    <dbReference type="NCBI Taxonomy" id="644352"/>
    <lineage>
        <taxon>Eukaryota</taxon>
        <taxon>Fungi</taxon>
        <taxon>Dikarya</taxon>
        <taxon>Ascomycota</taxon>
        <taxon>Pezizomycotina</taxon>
        <taxon>Sordariomycetes</taxon>
        <taxon>Sordariomycetidae</taxon>
        <taxon>Magnaporthales</taxon>
        <taxon>Magnaporthaceae</taxon>
        <taxon>Gaeumannomyces</taxon>
    </lineage>
</organism>
<feature type="compositionally biased region" description="Low complexity" evidence="1">
    <location>
        <begin position="215"/>
        <end position="240"/>
    </location>
</feature>
<dbReference type="EnsemblFungi" id="EJT71185">
    <property type="protein sequence ID" value="EJT71185"/>
    <property type="gene ID" value="GGTG_10445"/>
</dbReference>
<name>J3PAB9_GAET3</name>
<dbReference type="Proteomes" id="UP000006039">
    <property type="component" value="Unassembled WGS sequence"/>
</dbReference>
<proteinExistence type="predicted"/>
<gene>
    <name evidence="3" type="primary">20350903</name>
    <name evidence="2" type="ORF">GGTG_10445</name>
</gene>
<reference evidence="2" key="3">
    <citation type="submission" date="2010-09" db="EMBL/GenBank/DDBJ databases">
        <title>Annotation of Gaeumannomyces graminis var. tritici R3-111a-1.</title>
        <authorList>
            <consortium name="The Broad Institute Genome Sequencing Platform"/>
            <person name="Ma L.-J."/>
            <person name="Dead R."/>
            <person name="Young S.K."/>
            <person name="Zeng Q."/>
            <person name="Gargeya S."/>
            <person name="Fitzgerald M."/>
            <person name="Haas B."/>
            <person name="Abouelleil A."/>
            <person name="Alvarado L."/>
            <person name="Arachchi H.M."/>
            <person name="Berlin A."/>
            <person name="Brown A."/>
            <person name="Chapman S.B."/>
            <person name="Chen Z."/>
            <person name="Dunbar C."/>
            <person name="Freedman E."/>
            <person name="Gearin G."/>
            <person name="Gellesch M."/>
            <person name="Goldberg J."/>
            <person name="Griggs A."/>
            <person name="Gujja S."/>
            <person name="Heiman D."/>
            <person name="Howarth C."/>
            <person name="Larson L."/>
            <person name="Lui A."/>
            <person name="MacDonald P.J.P."/>
            <person name="Mehta T."/>
            <person name="Montmayeur A."/>
            <person name="Murphy C."/>
            <person name="Neiman D."/>
            <person name="Pearson M."/>
            <person name="Priest M."/>
            <person name="Roberts A."/>
            <person name="Saif S."/>
            <person name="Shea T."/>
            <person name="Shenoy N."/>
            <person name="Sisk P."/>
            <person name="Stolte C."/>
            <person name="Sykes S."/>
            <person name="Yandava C."/>
            <person name="Wortman J."/>
            <person name="Nusbaum C."/>
            <person name="Birren B."/>
        </authorList>
    </citation>
    <scope>NUCLEOTIDE SEQUENCE</scope>
    <source>
        <strain evidence="2">R3-111a-1</strain>
    </source>
</reference>
<evidence type="ECO:0000256" key="1">
    <source>
        <dbReference type="SAM" id="MobiDB-lite"/>
    </source>
</evidence>
<feature type="compositionally biased region" description="Polar residues" evidence="1">
    <location>
        <begin position="8"/>
        <end position="29"/>
    </location>
</feature>
<feature type="compositionally biased region" description="Pro residues" evidence="1">
    <location>
        <begin position="149"/>
        <end position="161"/>
    </location>
</feature>
<dbReference type="VEuPathDB" id="FungiDB:GGTG_10445"/>
<dbReference type="HOGENOM" id="CLU_056754_0_0_1"/>
<accession>J3PAB9</accession>
<reference evidence="3" key="4">
    <citation type="journal article" date="2015" name="G3 (Bethesda)">
        <title>Genome sequences of three phytopathogenic species of the Magnaporthaceae family of fungi.</title>
        <authorList>
            <person name="Okagaki L.H."/>
            <person name="Nunes C.C."/>
            <person name="Sailsbery J."/>
            <person name="Clay B."/>
            <person name="Brown D."/>
            <person name="John T."/>
            <person name="Oh Y."/>
            <person name="Young N."/>
            <person name="Fitzgerald M."/>
            <person name="Haas B.J."/>
            <person name="Zeng Q."/>
            <person name="Young S."/>
            <person name="Adiconis X."/>
            <person name="Fan L."/>
            <person name="Levin J.Z."/>
            <person name="Mitchell T.K."/>
            <person name="Okubara P.A."/>
            <person name="Farman M.L."/>
            <person name="Kohn L.M."/>
            <person name="Birren B."/>
            <person name="Ma L.-J."/>
            <person name="Dean R.A."/>
        </authorList>
    </citation>
    <scope>NUCLEOTIDE SEQUENCE</scope>
    <source>
        <strain evidence="3">R3-111a-1</strain>
    </source>
</reference>
<dbReference type="AlphaFoldDB" id="J3PAB9"/>
<protein>
    <submittedName>
        <fullName evidence="2 3">Uncharacterized protein</fullName>
    </submittedName>
</protein>
<dbReference type="OrthoDB" id="3439027at2759"/>
<reference evidence="2" key="2">
    <citation type="submission" date="2010-07" db="EMBL/GenBank/DDBJ databases">
        <authorList>
            <consortium name="The Broad Institute Genome Sequencing Platform"/>
            <consortium name="Broad Institute Genome Sequencing Center for Infectious Disease"/>
            <person name="Ma L.-J."/>
            <person name="Dead R."/>
            <person name="Young S."/>
            <person name="Zeng Q."/>
            <person name="Koehrsen M."/>
            <person name="Alvarado L."/>
            <person name="Berlin A."/>
            <person name="Chapman S.B."/>
            <person name="Chen Z."/>
            <person name="Freedman E."/>
            <person name="Gellesch M."/>
            <person name="Goldberg J."/>
            <person name="Griggs A."/>
            <person name="Gujja S."/>
            <person name="Heilman E.R."/>
            <person name="Heiman D."/>
            <person name="Hepburn T."/>
            <person name="Howarth C."/>
            <person name="Jen D."/>
            <person name="Larson L."/>
            <person name="Mehta T."/>
            <person name="Neiman D."/>
            <person name="Pearson M."/>
            <person name="Roberts A."/>
            <person name="Saif S."/>
            <person name="Shea T."/>
            <person name="Shenoy N."/>
            <person name="Sisk P."/>
            <person name="Stolte C."/>
            <person name="Sykes S."/>
            <person name="Walk T."/>
            <person name="White J."/>
            <person name="Yandava C."/>
            <person name="Haas B."/>
            <person name="Nusbaum C."/>
            <person name="Birren B."/>
        </authorList>
    </citation>
    <scope>NUCLEOTIDE SEQUENCE</scope>
    <source>
        <strain evidence="2">R3-111a-1</strain>
    </source>
</reference>
<feature type="region of interest" description="Disordered" evidence="1">
    <location>
        <begin position="1"/>
        <end position="69"/>
    </location>
</feature>
<evidence type="ECO:0000313" key="4">
    <source>
        <dbReference type="Proteomes" id="UP000006039"/>
    </source>
</evidence>
<reference evidence="3" key="5">
    <citation type="submission" date="2018-04" db="UniProtKB">
        <authorList>
            <consortium name="EnsemblFungi"/>
        </authorList>
    </citation>
    <scope>IDENTIFICATION</scope>
    <source>
        <strain evidence="3">R3-111a-1</strain>
    </source>
</reference>
<dbReference type="GeneID" id="20350903"/>
<feature type="compositionally biased region" description="Low complexity" evidence="1">
    <location>
        <begin position="248"/>
        <end position="260"/>
    </location>
</feature>